<proteinExistence type="predicted"/>
<accession>A0A1H9QC03</accession>
<dbReference type="RefSeq" id="WP_089919896.1">
    <property type="nucleotide sequence ID" value="NZ_FOFV01000010.1"/>
</dbReference>
<dbReference type="InterPro" id="IPR027417">
    <property type="entry name" value="P-loop_NTPase"/>
</dbReference>
<sequence>MTDAYLKLEPTTEGPVVVLVAGIPGAGKSTLAESLARAWRGPIVSMDWVQGTVTQFPELSDDAARGLVDLNLTASLARHVTLGIDVVVDVAAHTLEARAQWRELVERLGGVFVGVECVCSDERLHRERVEGRDRGIPGWYPTVPWEHVQRMRGLWEPWEDDHLVLDSAVETPEGSLAKVLEVVRGLRSTGETADPGILGR</sequence>
<dbReference type="OrthoDB" id="3819922at2"/>
<keyword evidence="2" id="KW-1185">Reference proteome</keyword>
<dbReference type="AlphaFoldDB" id="A0A1H9QC03"/>
<name>A0A1H9QC03_9PSEU</name>
<protein>
    <submittedName>
        <fullName evidence="1">AAA domain-containing protein</fullName>
    </submittedName>
</protein>
<evidence type="ECO:0000313" key="2">
    <source>
        <dbReference type="Proteomes" id="UP000199503"/>
    </source>
</evidence>
<reference evidence="2" key="1">
    <citation type="submission" date="2016-10" db="EMBL/GenBank/DDBJ databases">
        <authorList>
            <person name="Varghese N."/>
            <person name="Submissions S."/>
        </authorList>
    </citation>
    <scope>NUCLEOTIDE SEQUENCE [LARGE SCALE GENOMIC DNA]</scope>
    <source>
        <strain evidence="2">DSM 44437</strain>
    </source>
</reference>
<dbReference type="Pfam" id="PF13671">
    <property type="entry name" value="AAA_33"/>
    <property type="match status" value="1"/>
</dbReference>
<dbReference type="PANTHER" id="PTHR37807:SF3">
    <property type="entry name" value="OS07G0160300 PROTEIN"/>
    <property type="match status" value="1"/>
</dbReference>
<dbReference type="PANTHER" id="PTHR37807">
    <property type="entry name" value="OS07G0160300 PROTEIN"/>
    <property type="match status" value="1"/>
</dbReference>
<dbReference type="STRING" id="65499.SAMN04488000_110100"/>
<dbReference type="Proteomes" id="UP000199503">
    <property type="component" value="Unassembled WGS sequence"/>
</dbReference>
<gene>
    <name evidence="1" type="ORF">SAMN04488000_110100</name>
</gene>
<dbReference type="SUPFAM" id="SSF52540">
    <property type="entry name" value="P-loop containing nucleoside triphosphate hydrolases"/>
    <property type="match status" value="1"/>
</dbReference>
<dbReference type="Gene3D" id="3.40.50.300">
    <property type="entry name" value="P-loop containing nucleotide triphosphate hydrolases"/>
    <property type="match status" value="1"/>
</dbReference>
<organism evidence="1 2">
    <name type="scientific">Lentzea albida</name>
    <dbReference type="NCBI Taxonomy" id="65499"/>
    <lineage>
        <taxon>Bacteria</taxon>
        <taxon>Bacillati</taxon>
        <taxon>Actinomycetota</taxon>
        <taxon>Actinomycetes</taxon>
        <taxon>Pseudonocardiales</taxon>
        <taxon>Pseudonocardiaceae</taxon>
        <taxon>Lentzea</taxon>
    </lineage>
</organism>
<evidence type="ECO:0000313" key="1">
    <source>
        <dbReference type="EMBL" id="SER58051.1"/>
    </source>
</evidence>
<dbReference type="EMBL" id="FOFV01000010">
    <property type="protein sequence ID" value="SER58051.1"/>
    <property type="molecule type" value="Genomic_DNA"/>
</dbReference>